<dbReference type="SUPFAM" id="SSF54695">
    <property type="entry name" value="POZ domain"/>
    <property type="match status" value="1"/>
</dbReference>
<dbReference type="InterPro" id="IPR011333">
    <property type="entry name" value="SKP1/BTB/POZ_sf"/>
</dbReference>
<dbReference type="Gene3D" id="3.30.710.10">
    <property type="entry name" value="Potassium Channel Kv1.1, Chain A"/>
    <property type="match status" value="1"/>
</dbReference>
<reference evidence="3" key="1">
    <citation type="journal article" date="2023" name="Mol. Phylogenet. Evol.">
        <title>Genome-scale phylogeny and comparative genomics of the fungal order Sordariales.</title>
        <authorList>
            <person name="Hensen N."/>
            <person name="Bonometti L."/>
            <person name="Westerberg I."/>
            <person name="Brannstrom I.O."/>
            <person name="Guillou S."/>
            <person name="Cros-Aarteil S."/>
            <person name="Calhoun S."/>
            <person name="Haridas S."/>
            <person name="Kuo A."/>
            <person name="Mondo S."/>
            <person name="Pangilinan J."/>
            <person name="Riley R."/>
            <person name="LaButti K."/>
            <person name="Andreopoulos B."/>
            <person name="Lipzen A."/>
            <person name="Chen C."/>
            <person name="Yan M."/>
            <person name="Daum C."/>
            <person name="Ng V."/>
            <person name="Clum A."/>
            <person name="Steindorff A."/>
            <person name="Ohm R.A."/>
            <person name="Martin F."/>
            <person name="Silar P."/>
            <person name="Natvig D.O."/>
            <person name="Lalanne C."/>
            <person name="Gautier V."/>
            <person name="Ament-Velasquez S.L."/>
            <person name="Kruys A."/>
            <person name="Hutchinson M.I."/>
            <person name="Powell A.J."/>
            <person name="Barry K."/>
            <person name="Miller A.N."/>
            <person name="Grigoriev I.V."/>
            <person name="Debuchy R."/>
            <person name="Gladieux P."/>
            <person name="Hiltunen Thoren M."/>
            <person name="Johannesson H."/>
        </authorList>
    </citation>
    <scope>NUCLEOTIDE SEQUENCE [LARGE SCALE GENOMIC DNA]</scope>
    <source>
        <strain evidence="3">CBS 340.73</strain>
    </source>
</reference>
<comment type="caution">
    <text evidence="2">The sequence shown here is derived from an EMBL/GenBank/DDBJ whole genome shotgun (WGS) entry which is preliminary data.</text>
</comment>
<dbReference type="AlphaFoldDB" id="A0AAN6N959"/>
<name>A0AAN6N959_9PEZI</name>
<sequence>MMPGNMECATKKAAAGLSLGCDTVRVLVGREQREFTLHKKPLCTSSSYFRDKLSATPAGLSSSLPTDSHAGTGAILWLPSESPDMFELFVLWLYHRRSFRTSIDDAIHLQTLSPPPSENDKSSRRTLHWSLVRLHIFAALASIPTLQDVAMDALQDLYLRCDWDMSPRLIAFLYGDCATEHSFRLRKWAVAMVAWTLYGGHGCEKASQFERLFSTYGELWEDYCVHLDKMTESKADVRVKNPQLRLPQNKLRNEERYFGFRQCSFHSHRSTVGEGSCPHLLGQSPSSPWMKQRPKSIYIKAEMKTETEMESDDSEEEYQDIISPVSEEDMTCFLDLS</sequence>
<accession>A0AAN6N959</accession>
<dbReference type="EMBL" id="MU853782">
    <property type="protein sequence ID" value="KAK3941497.1"/>
    <property type="molecule type" value="Genomic_DNA"/>
</dbReference>
<dbReference type="Proteomes" id="UP001303473">
    <property type="component" value="Unassembled WGS sequence"/>
</dbReference>
<protein>
    <recommendedName>
        <fullName evidence="1">BTB domain-containing protein</fullName>
    </recommendedName>
</protein>
<dbReference type="PANTHER" id="PTHR47843:SF2">
    <property type="entry name" value="BTB DOMAIN-CONTAINING PROTEIN"/>
    <property type="match status" value="1"/>
</dbReference>
<feature type="domain" description="BTB" evidence="1">
    <location>
        <begin position="21"/>
        <end position="102"/>
    </location>
</feature>
<evidence type="ECO:0000313" key="3">
    <source>
        <dbReference type="Proteomes" id="UP001303473"/>
    </source>
</evidence>
<evidence type="ECO:0000313" key="2">
    <source>
        <dbReference type="EMBL" id="KAK3941497.1"/>
    </source>
</evidence>
<dbReference type="PROSITE" id="PS50097">
    <property type="entry name" value="BTB"/>
    <property type="match status" value="1"/>
</dbReference>
<dbReference type="InterPro" id="IPR000210">
    <property type="entry name" value="BTB/POZ_dom"/>
</dbReference>
<dbReference type="PANTHER" id="PTHR47843">
    <property type="entry name" value="BTB DOMAIN-CONTAINING PROTEIN-RELATED"/>
    <property type="match status" value="1"/>
</dbReference>
<organism evidence="2 3">
    <name type="scientific">Diplogelasinospora grovesii</name>
    <dbReference type="NCBI Taxonomy" id="303347"/>
    <lineage>
        <taxon>Eukaryota</taxon>
        <taxon>Fungi</taxon>
        <taxon>Dikarya</taxon>
        <taxon>Ascomycota</taxon>
        <taxon>Pezizomycotina</taxon>
        <taxon>Sordariomycetes</taxon>
        <taxon>Sordariomycetidae</taxon>
        <taxon>Sordariales</taxon>
        <taxon>Diplogelasinosporaceae</taxon>
        <taxon>Diplogelasinospora</taxon>
    </lineage>
</organism>
<dbReference type="CDD" id="cd18186">
    <property type="entry name" value="BTB_POZ_ZBTB_KLHL-like"/>
    <property type="match status" value="1"/>
</dbReference>
<proteinExistence type="predicted"/>
<gene>
    <name evidence="2" type="ORF">QBC46DRAFT_99918</name>
</gene>
<keyword evidence="3" id="KW-1185">Reference proteome</keyword>
<evidence type="ECO:0000259" key="1">
    <source>
        <dbReference type="PROSITE" id="PS50097"/>
    </source>
</evidence>